<accession>A0A0R3PG61</accession>
<dbReference type="AlphaFoldDB" id="A0A0R3PG61"/>
<dbReference type="PANTHER" id="PTHR45656:SF4">
    <property type="entry name" value="PROTEIN CBR-CLEC-78"/>
    <property type="match status" value="1"/>
</dbReference>
<dbReference type="InterPro" id="IPR051277">
    <property type="entry name" value="SEZ6_CSMD_C4BPB_Regulators"/>
</dbReference>
<comment type="caution">
    <text evidence="4">Lacks conserved residue(s) required for the propagation of feature annotation.</text>
</comment>
<keyword evidence="2" id="KW-0677">Repeat</keyword>
<keyword evidence="4" id="KW-0768">Sushi</keyword>
<feature type="domain" description="Sushi" evidence="5">
    <location>
        <begin position="223"/>
        <end position="285"/>
    </location>
</feature>
<keyword evidence="3" id="KW-1015">Disulfide bond</keyword>
<evidence type="ECO:0000256" key="3">
    <source>
        <dbReference type="ARBA" id="ARBA00023157"/>
    </source>
</evidence>
<name>A0A0R3PG61_ANGCS</name>
<evidence type="ECO:0000256" key="2">
    <source>
        <dbReference type="ARBA" id="ARBA00022737"/>
    </source>
</evidence>
<dbReference type="WBParaSite" id="ACOC_0000323301-mRNA-1">
    <property type="protein sequence ID" value="ACOC_0000323301-mRNA-1"/>
    <property type="gene ID" value="ACOC_0000323301"/>
</dbReference>
<sequence length="359" mass="38572">LCSAAVTVWTREVNGSALYRISDEDLSHEGYHRDTAGREDVVVLLARSPGQCNLGLCTLALSTNVRITDGVVSHQENVLGTPDGFTNLRDTFYCVRRHGDCGAKRPVFRFTKGSGLSIEGKVLCYGWADNGSVVHPMSKDRTCLPVNSVANGKISYSSSTSSIYSIGTTATLECDEGYVNGGESSLLCVNSGWYPASGLGYCVEQNNSLVHSDTSLSVSSSSMECAALGRIRNGQLTYSGLAKGGRFPQGTHATVACDIGYSLFGSADSVCKEGKWNRKHGVCYSKLDPICPTLQPPASGKDRIKNDIKRVQKHDCSSDQLQHLGTLHTVDDSDDELRVRTERLGGVDAALHYGWVASS</sequence>
<evidence type="ECO:0000259" key="5">
    <source>
        <dbReference type="PROSITE" id="PS50923"/>
    </source>
</evidence>
<reference evidence="6" key="1">
    <citation type="submission" date="2017-02" db="UniProtKB">
        <authorList>
            <consortium name="WormBaseParasite"/>
        </authorList>
    </citation>
    <scope>IDENTIFICATION</scope>
</reference>
<protein>
    <submittedName>
        <fullName evidence="6">Sushi domain-containing protein</fullName>
    </submittedName>
</protein>
<dbReference type="SMART" id="SM00032">
    <property type="entry name" value="CCP"/>
    <property type="match status" value="2"/>
</dbReference>
<proteinExistence type="predicted"/>
<evidence type="ECO:0000313" key="6">
    <source>
        <dbReference type="WBParaSite" id="ACOC_0000323301-mRNA-1"/>
    </source>
</evidence>
<evidence type="ECO:0000256" key="1">
    <source>
        <dbReference type="ARBA" id="ARBA00022729"/>
    </source>
</evidence>
<dbReference type="InterPro" id="IPR035976">
    <property type="entry name" value="Sushi/SCR/CCP_sf"/>
</dbReference>
<keyword evidence="1" id="KW-0732">Signal</keyword>
<dbReference type="SUPFAM" id="SSF57535">
    <property type="entry name" value="Complement control module/SCR domain"/>
    <property type="match status" value="2"/>
</dbReference>
<dbReference type="PROSITE" id="PS50923">
    <property type="entry name" value="SUSHI"/>
    <property type="match status" value="2"/>
</dbReference>
<dbReference type="Pfam" id="PF00084">
    <property type="entry name" value="Sushi"/>
    <property type="match status" value="2"/>
</dbReference>
<dbReference type="Gene3D" id="2.10.70.10">
    <property type="entry name" value="Complement Module, domain 1"/>
    <property type="match status" value="2"/>
</dbReference>
<organism evidence="6">
    <name type="scientific">Angiostrongylus costaricensis</name>
    <name type="common">Nematode worm</name>
    <dbReference type="NCBI Taxonomy" id="334426"/>
    <lineage>
        <taxon>Eukaryota</taxon>
        <taxon>Metazoa</taxon>
        <taxon>Ecdysozoa</taxon>
        <taxon>Nematoda</taxon>
        <taxon>Chromadorea</taxon>
        <taxon>Rhabditida</taxon>
        <taxon>Rhabditina</taxon>
        <taxon>Rhabditomorpha</taxon>
        <taxon>Strongyloidea</taxon>
        <taxon>Metastrongylidae</taxon>
        <taxon>Angiostrongylus</taxon>
    </lineage>
</organism>
<feature type="domain" description="Sushi" evidence="5">
    <location>
        <begin position="141"/>
        <end position="204"/>
    </location>
</feature>
<dbReference type="CDD" id="cd00033">
    <property type="entry name" value="CCP"/>
    <property type="match status" value="1"/>
</dbReference>
<dbReference type="InterPro" id="IPR000436">
    <property type="entry name" value="Sushi_SCR_CCP_dom"/>
</dbReference>
<evidence type="ECO:0000256" key="4">
    <source>
        <dbReference type="PROSITE-ProRule" id="PRU00302"/>
    </source>
</evidence>
<dbReference type="PANTHER" id="PTHR45656">
    <property type="entry name" value="PROTEIN CBR-CLEC-78"/>
    <property type="match status" value="1"/>
</dbReference>